<comment type="caution">
    <text evidence="2">The sequence shown here is derived from an EMBL/GenBank/DDBJ whole genome shotgun (WGS) entry which is preliminary data.</text>
</comment>
<dbReference type="OrthoDB" id="428577at2759"/>
<reference evidence="2 3" key="1">
    <citation type="submission" date="2019-06" db="EMBL/GenBank/DDBJ databases">
        <title>Genome Sequence of the Brown Rot Fungal Pathogen Monilinia laxa.</title>
        <authorList>
            <person name="De Miccolis Angelini R.M."/>
            <person name="Landi L."/>
            <person name="Abate D."/>
            <person name="Pollastro S."/>
            <person name="Romanazzi G."/>
            <person name="Faretra F."/>
        </authorList>
    </citation>
    <scope>NUCLEOTIDE SEQUENCE [LARGE SCALE GENOMIC DNA]</scope>
    <source>
        <strain evidence="2 3">Mlax316</strain>
    </source>
</reference>
<dbReference type="PROSITE" id="PS50053">
    <property type="entry name" value="UBIQUITIN_2"/>
    <property type="match status" value="1"/>
</dbReference>
<evidence type="ECO:0000259" key="1">
    <source>
        <dbReference type="PROSITE" id="PS50053"/>
    </source>
</evidence>
<dbReference type="SUPFAM" id="SSF54236">
    <property type="entry name" value="Ubiquitin-like"/>
    <property type="match status" value="1"/>
</dbReference>
<dbReference type="Proteomes" id="UP000326757">
    <property type="component" value="Unassembled WGS sequence"/>
</dbReference>
<dbReference type="Gene3D" id="3.10.20.90">
    <property type="entry name" value="Phosphatidylinositol 3-kinase Catalytic Subunit, Chain A, domain 1"/>
    <property type="match status" value="1"/>
</dbReference>
<keyword evidence="3" id="KW-1185">Reference proteome</keyword>
<dbReference type="InterPro" id="IPR019956">
    <property type="entry name" value="Ubiquitin_dom"/>
</dbReference>
<dbReference type="PRINTS" id="PR00348">
    <property type="entry name" value="UBIQUITIN"/>
</dbReference>
<dbReference type="PROSITE" id="PS00299">
    <property type="entry name" value="UBIQUITIN_1"/>
    <property type="match status" value="1"/>
</dbReference>
<dbReference type="EMBL" id="VIGI01000013">
    <property type="protein sequence ID" value="KAB8292494.1"/>
    <property type="molecule type" value="Genomic_DNA"/>
</dbReference>
<name>A0A5N6JVQ1_MONLA</name>
<sequence>MLITILTLTGRELELDIETNDKILIVKEKIEEQEGVPPSQQRLIYRGKQMLDEKEVGEYGVEERVTLHLVLALRGGCF</sequence>
<dbReference type="InterPro" id="IPR029071">
    <property type="entry name" value="Ubiquitin-like_domsf"/>
</dbReference>
<dbReference type="FunFam" id="3.10.20.90:FF:000205">
    <property type="entry name" value="2'-5'-oligoadenylate synthase-like protein 2"/>
    <property type="match status" value="1"/>
</dbReference>
<evidence type="ECO:0000313" key="3">
    <source>
        <dbReference type="Proteomes" id="UP000326757"/>
    </source>
</evidence>
<dbReference type="Pfam" id="PF00240">
    <property type="entry name" value="ubiquitin"/>
    <property type="match status" value="1"/>
</dbReference>
<accession>A0A5N6JVQ1</accession>
<dbReference type="InterPro" id="IPR050158">
    <property type="entry name" value="Ubiquitin_ubiquitin-like"/>
</dbReference>
<dbReference type="InterPro" id="IPR019954">
    <property type="entry name" value="Ubiquitin_CS"/>
</dbReference>
<evidence type="ECO:0000313" key="2">
    <source>
        <dbReference type="EMBL" id="KAB8292494.1"/>
    </source>
</evidence>
<feature type="domain" description="Ubiquitin-like" evidence="1">
    <location>
        <begin position="1"/>
        <end position="76"/>
    </location>
</feature>
<gene>
    <name evidence="2" type="ORF">EYC80_008205</name>
</gene>
<dbReference type="PANTHER" id="PTHR10666">
    <property type="entry name" value="UBIQUITIN"/>
    <property type="match status" value="1"/>
</dbReference>
<proteinExistence type="predicted"/>
<dbReference type="AlphaFoldDB" id="A0A5N6JVQ1"/>
<dbReference type="SMART" id="SM00213">
    <property type="entry name" value="UBQ"/>
    <property type="match status" value="1"/>
</dbReference>
<protein>
    <recommendedName>
        <fullName evidence="1">Ubiquitin-like domain-containing protein</fullName>
    </recommendedName>
</protein>
<organism evidence="2 3">
    <name type="scientific">Monilinia laxa</name>
    <name type="common">Brown rot fungus</name>
    <name type="synonym">Sclerotinia laxa</name>
    <dbReference type="NCBI Taxonomy" id="61186"/>
    <lineage>
        <taxon>Eukaryota</taxon>
        <taxon>Fungi</taxon>
        <taxon>Dikarya</taxon>
        <taxon>Ascomycota</taxon>
        <taxon>Pezizomycotina</taxon>
        <taxon>Leotiomycetes</taxon>
        <taxon>Helotiales</taxon>
        <taxon>Sclerotiniaceae</taxon>
        <taxon>Monilinia</taxon>
    </lineage>
</organism>
<dbReference type="InterPro" id="IPR000626">
    <property type="entry name" value="Ubiquitin-like_dom"/>
</dbReference>